<evidence type="ECO:0000313" key="2">
    <source>
        <dbReference type="Proteomes" id="UP000287651"/>
    </source>
</evidence>
<proteinExistence type="predicted"/>
<organism evidence="1 2">
    <name type="scientific">Ensete ventricosum</name>
    <name type="common">Abyssinian banana</name>
    <name type="synonym">Musa ensete</name>
    <dbReference type="NCBI Taxonomy" id="4639"/>
    <lineage>
        <taxon>Eukaryota</taxon>
        <taxon>Viridiplantae</taxon>
        <taxon>Streptophyta</taxon>
        <taxon>Embryophyta</taxon>
        <taxon>Tracheophyta</taxon>
        <taxon>Spermatophyta</taxon>
        <taxon>Magnoliopsida</taxon>
        <taxon>Liliopsida</taxon>
        <taxon>Zingiberales</taxon>
        <taxon>Musaceae</taxon>
        <taxon>Ensete</taxon>
    </lineage>
</organism>
<accession>A0A426X7A5</accession>
<dbReference type="Proteomes" id="UP000287651">
    <property type="component" value="Unassembled WGS sequence"/>
</dbReference>
<reference evidence="1 2" key="1">
    <citation type="journal article" date="2014" name="Agronomy (Basel)">
        <title>A Draft Genome Sequence for Ensete ventricosum, the Drought-Tolerant Tree Against Hunger.</title>
        <authorList>
            <person name="Harrison J."/>
            <person name="Moore K.A."/>
            <person name="Paszkiewicz K."/>
            <person name="Jones T."/>
            <person name="Grant M."/>
            <person name="Ambacheew D."/>
            <person name="Muzemil S."/>
            <person name="Studholme D.J."/>
        </authorList>
    </citation>
    <scope>NUCLEOTIDE SEQUENCE [LARGE SCALE GENOMIC DNA]</scope>
</reference>
<dbReference type="AlphaFoldDB" id="A0A426X7A5"/>
<sequence>MTIRTCAQSNTCTACCEPRIGRFGPTWARRASIMGQQQFIAVSQRSDRSVRSSLGKQLSDWNMKKVKSTKQRQQNGHALPSKFAKLLDPEASWDKVRTRASRGVVLFLLRINWGMFCTGSGRCWASRVDCCGAPFPWSVLSGLLCKFRGSPSQMSC</sequence>
<gene>
    <name evidence="1" type="ORF">B296_00058613</name>
</gene>
<evidence type="ECO:0000313" key="1">
    <source>
        <dbReference type="EMBL" id="RRT35361.1"/>
    </source>
</evidence>
<protein>
    <submittedName>
        <fullName evidence="1">Uncharacterized protein</fullName>
    </submittedName>
</protein>
<name>A0A426X7A5_ENSVE</name>
<dbReference type="EMBL" id="AMZH03025163">
    <property type="protein sequence ID" value="RRT35361.1"/>
    <property type="molecule type" value="Genomic_DNA"/>
</dbReference>
<comment type="caution">
    <text evidence="1">The sequence shown here is derived from an EMBL/GenBank/DDBJ whole genome shotgun (WGS) entry which is preliminary data.</text>
</comment>